<keyword evidence="6" id="KW-0511">Multifunctional enzyme</keyword>
<dbReference type="EMBL" id="KZ825836">
    <property type="protein sequence ID" value="PYH96569.1"/>
    <property type="molecule type" value="Genomic_DNA"/>
</dbReference>
<dbReference type="GO" id="GO:0006633">
    <property type="term" value="P:fatty acid biosynthetic process"/>
    <property type="evidence" value="ECO:0007669"/>
    <property type="project" value="InterPro"/>
</dbReference>
<dbReference type="SUPFAM" id="SSF47336">
    <property type="entry name" value="ACP-like"/>
    <property type="match status" value="1"/>
</dbReference>
<proteinExistence type="predicted"/>
<dbReference type="SMART" id="SM00822">
    <property type="entry name" value="PKS_KR"/>
    <property type="match status" value="1"/>
</dbReference>
<evidence type="ECO:0000259" key="10">
    <source>
        <dbReference type="PROSITE" id="PS52019"/>
    </source>
</evidence>
<feature type="active site" description="Proton donor; for dehydratase activity" evidence="8">
    <location>
        <position position="1168"/>
    </location>
</feature>
<dbReference type="Gene3D" id="3.40.366.10">
    <property type="entry name" value="Malonyl-Coenzyme A Acyl Carrier Protein, domain 2"/>
    <property type="match status" value="1"/>
</dbReference>
<dbReference type="SMART" id="SM00829">
    <property type="entry name" value="PKS_ER"/>
    <property type="match status" value="1"/>
</dbReference>
<dbReference type="InterPro" id="IPR013149">
    <property type="entry name" value="ADH-like_C"/>
</dbReference>
<dbReference type="SUPFAM" id="SSF50129">
    <property type="entry name" value="GroES-like"/>
    <property type="match status" value="1"/>
</dbReference>
<dbReference type="PROSITE" id="PS52004">
    <property type="entry name" value="KS3_2"/>
    <property type="match status" value="1"/>
</dbReference>
<keyword evidence="2" id="KW-0597">Phosphoprotein</keyword>
<dbReference type="STRING" id="1448320.A0A319DGW5"/>
<dbReference type="Proteomes" id="UP000247810">
    <property type="component" value="Unassembled WGS sequence"/>
</dbReference>
<keyword evidence="5" id="KW-0560">Oxidoreductase</keyword>
<dbReference type="Gene3D" id="3.40.47.10">
    <property type="match status" value="1"/>
</dbReference>
<gene>
    <name evidence="11" type="ORF">BO71DRAFT_175022</name>
</gene>
<dbReference type="InterPro" id="IPR050091">
    <property type="entry name" value="PKS_NRPS_Biosynth_Enz"/>
</dbReference>
<evidence type="ECO:0000256" key="6">
    <source>
        <dbReference type="ARBA" id="ARBA00023268"/>
    </source>
</evidence>
<feature type="domain" description="PKS/mFAS DH" evidence="10">
    <location>
        <begin position="949"/>
        <end position="1254"/>
    </location>
</feature>
<dbReference type="GO" id="GO:1901336">
    <property type="term" value="P:lactone biosynthetic process"/>
    <property type="evidence" value="ECO:0007669"/>
    <property type="project" value="UniProtKB-ARBA"/>
</dbReference>
<dbReference type="PROSITE" id="PS00606">
    <property type="entry name" value="KS3_1"/>
    <property type="match status" value="1"/>
</dbReference>
<dbReference type="InterPro" id="IPR049552">
    <property type="entry name" value="PKS_DH_N"/>
</dbReference>
<dbReference type="Pfam" id="PF00107">
    <property type="entry name" value="ADH_zinc_N"/>
    <property type="match status" value="1"/>
</dbReference>
<dbReference type="Pfam" id="PF00109">
    <property type="entry name" value="ketoacyl-synt"/>
    <property type="match status" value="1"/>
</dbReference>
<evidence type="ECO:0000256" key="5">
    <source>
        <dbReference type="ARBA" id="ARBA00023002"/>
    </source>
</evidence>
<evidence type="ECO:0000256" key="4">
    <source>
        <dbReference type="ARBA" id="ARBA00022857"/>
    </source>
</evidence>
<dbReference type="GO" id="GO:0044550">
    <property type="term" value="P:secondary metabolite biosynthetic process"/>
    <property type="evidence" value="ECO:0007669"/>
    <property type="project" value="TreeGrafter"/>
</dbReference>
<dbReference type="InterPro" id="IPR014031">
    <property type="entry name" value="Ketoacyl_synth_C"/>
</dbReference>
<dbReference type="SUPFAM" id="SSF55048">
    <property type="entry name" value="Probable ACP-binding domain of malonyl-CoA ACP transacylase"/>
    <property type="match status" value="1"/>
</dbReference>
<dbReference type="InterPro" id="IPR016039">
    <property type="entry name" value="Thiolase-like"/>
</dbReference>
<dbReference type="SMART" id="SM00827">
    <property type="entry name" value="PKS_AT"/>
    <property type="match status" value="1"/>
</dbReference>
<dbReference type="Gene3D" id="3.10.129.110">
    <property type="entry name" value="Polyketide synthase dehydratase"/>
    <property type="match status" value="1"/>
</dbReference>
<dbReference type="Pfam" id="PF21089">
    <property type="entry name" value="PKS_DH_N"/>
    <property type="match status" value="1"/>
</dbReference>
<dbReference type="InterPro" id="IPR020841">
    <property type="entry name" value="PKS_Beta-ketoAc_synthase_dom"/>
</dbReference>
<accession>A0A319DGW5</accession>
<dbReference type="Pfam" id="PF08659">
    <property type="entry name" value="KR"/>
    <property type="match status" value="1"/>
</dbReference>
<feature type="region of interest" description="C-terminal hotdog fold" evidence="8">
    <location>
        <begin position="1100"/>
        <end position="1254"/>
    </location>
</feature>
<dbReference type="InterPro" id="IPR014043">
    <property type="entry name" value="Acyl_transferase_dom"/>
</dbReference>
<dbReference type="InterPro" id="IPR011032">
    <property type="entry name" value="GroES-like_sf"/>
</dbReference>
<dbReference type="SMART" id="SM00825">
    <property type="entry name" value="PKS_KS"/>
    <property type="match status" value="1"/>
</dbReference>
<dbReference type="SUPFAM" id="SSF52151">
    <property type="entry name" value="FabD/lysophospholipase-like"/>
    <property type="match status" value="1"/>
</dbReference>
<dbReference type="InterPro" id="IPR036291">
    <property type="entry name" value="NAD(P)-bd_dom_sf"/>
</dbReference>
<dbReference type="CDD" id="cd00833">
    <property type="entry name" value="PKS"/>
    <property type="match status" value="1"/>
</dbReference>
<dbReference type="GO" id="GO:0016491">
    <property type="term" value="F:oxidoreductase activity"/>
    <property type="evidence" value="ECO:0007669"/>
    <property type="project" value="UniProtKB-KW"/>
</dbReference>
<dbReference type="InterPro" id="IPR013968">
    <property type="entry name" value="PKS_KR"/>
</dbReference>
<dbReference type="InterPro" id="IPR020807">
    <property type="entry name" value="PKS_DH"/>
</dbReference>
<dbReference type="InterPro" id="IPR057326">
    <property type="entry name" value="KR_dom"/>
</dbReference>
<feature type="active site" description="Proton acceptor; for dehydratase activity" evidence="8">
    <location>
        <position position="981"/>
    </location>
</feature>
<evidence type="ECO:0000256" key="8">
    <source>
        <dbReference type="PROSITE-ProRule" id="PRU01363"/>
    </source>
</evidence>
<dbReference type="Pfam" id="PF08240">
    <property type="entry name" value="ADH_N"/>
    <property type="match status" value="1"/>
</dbReference>
<dbReference type="InterPro" id="IPR036736">
    <property type="entry name" value="ACP-like_sf"/>
</dbReference>
<dbReference type="Gene3D" id="3.90.180.10">
    <property type="entry name" value="Medium-chain alcohol dehydrogenases, catalytic domain"/>
    <property type="match status" value="1"/>
</dbReference>
<dbReference type="InterPro" id="IPR016036">
    <property type="entry name" value="Malonyl_transacylase_ACP-bd"/>
</dbReference>
<dbReference type="Pfam" id="PF14765">
    <property type="entry name" value="PS-DH"/>
    <property type="match status" value="1"/>
</dbReference>
<keyword evidence="12" id="KW-1185">Reference proteome</keyword>
<keyword evidence="7" id="KW-0012">Acyltransferase</keyword>
<dbReference type="VEuPathDB" id="FungiDB:BO71DRAFT_175022"/>
<dbReference type="PANTHER" id="PTHR43775">
    <property type="entry name" value="FATTY ACID SYNTHASE"/>
    <property type="match status" value="1"/>
</dbReference>
<dbReference type="InterPro" id="IPR049551">
    <property type="entry name" value="PKS_DH_C"/>
</dbReference>
<dbReference type="OrthoDB" id="329835at2759"/>
<dbReference type="SMART" id="SM00826">
    <property type="entry name" value="PKS_DH"/>
    <property type="match status" value="1"/>
</dbReference>
<dbReference type="InterPro" id="IPR042104">
    <property type="entry name" value="PKS_dehydratase_sf"/>
</dbReference>
<dbReference type="Pfam" id="PF16197">
    <property type="entry name" value="KAsynt_C_assoc"/>
    <property type="match status" value="1"/>
</dbReference>
<dbReference type="GO" id="GO:0004312">
    <property type="term" value="F:fatty acid synthase activity"/>
    <property type="evidence" value="ECO:0007669"/>
    <property type="project" value="TreeGrafter"/>
</dbReference>
<dbReference type="CDD" id="cd05195">
    <property type="entry name" value="enoyl_red"/>
    <property type="match status" value="1"/>
</dbReference>
<dbReference type="FunFam" id="3.40.50.720:FF:000209">
    <property type="entry name" value="Polyketide synthase Pks12"/>
    <property type="match status" value="1"/>
</dbReference>
<evidence type="ECO:0000313" key="12">
    <source>
        <dbReference type="Proteomes" id="UP000247810"/>
    </source>
</evidence>
<dbReference type="SUPFAM" id="SSF51735">
    <property type="entry name" value="NAD(P)-binding Rossmann-fold domains"/>
    <property type="match status" value="2"/>
</dbReference>
<feature type="domain" description="Ketosynthase family 3 (KS3)" evidence="9">
    <location>
        <begin position="24"/>
        <end position="450"/>
    </location>
</feature>
<evidence type="ECO:0000256" key="1">
    <source>
        <dbReference type="ARBA" id="ARBA00022450"/>
    </source>
</evidence>
<sequence>MQLPAGVQSLTNGSSQTVTPMKDQSAIAIIGIGCRLPGDIATPSQLWDFLAQEQCAVGPVPSSRFNGDAYTGGKDEPATAVGPGGYFLKDDIRQFDNQFFGINNREAADMDPEQRTLLEVVFECFESAGYSLNEITGAEIGCYVATFLQDYLSLNSKDPESITRYSVTGMGTAILANRVSHVFNLKGPSCVINTACSASIYALHQAFSALRNRECESAVVAGVNLIQSPDLHVAVAQGGVLSPTSVCHTFDTSADGYGRADGVNALYLKRLDDAIRDGDPIRSIVRGTAVNSNGRTPGITQPSIDGQISVARKAYDQAGLKPSDTAYVEMHGTGTAVGDVMEAQSISGIFSGEPREHPLLVGGMKPNLGHSEAASGLSSVIKATLALEQKQLPPTIGVVNLNPKLQLEKHGIQLVTQATPFPKPGPGLGRRISINSFGFGGANAHGIIEEAGPYAKFAASCLAGNNSNGVHNTLDGARPFLLPFSANDSSSLERRVEQLAQLNLRSGITADLAYTLSERRSHLKERGYVIARPETLGQDLNIDKLRLASSAGPVLTAGHKFVSVFTGQGAQWQGMAEDLLQVPVFANAISQMDEVLASLPHPPSWKISTTLKDKSDNCPINEAAFAQPMTTAVQIGLVELLRALNIPTHGVIGHSSGEIAAAYAAGILGMREAITLAYYRGYAVTKCAPLGAMAVLGLTPGKAEEWIQTATTGKVQVRVACINSPENVTISGDSNGIDALVSSLTAEGIFARKLKTGGKAYHSHQMEAVGPTYESLLEEANVFLETELSGDNVGNEGPCMFSTVLRQQQVGKSDVRTAAYWRQNLESPVHFSDGLLGLSTLFDDFSFVEVGPHTAMKMPILQTLGKPTSYFGTLKRGQDALSSLLELVGNLFTSGFPVSFPQLQTLYPSPTGPHRVLHDLPPYPWHYDKILWNESRVSHEARGRKFPRHELLGTPVPGGNLITFGWRNRLVLDNVPWLRDHKLGDAAVFPATGYLAMATEALLQARGVGMSADLAENSVSFQRVDLPNALPIAEQEVIELYTELSPREISNLTNSRDWVDFQIASIIGDTPTIRARGTIKLETGSASLDQHRLPPADCRLVGKSQRMWYESMHKCGLRYGPNFQHMQDILTPDTKGVLYAQARLENVQSQFQGAQPSPRYLIHPAILDNVLQAGLVASTGGHLESMVAKVPKSFSRISLRAPSAGENEVAIRAASTVTGFANNDIHAVLLDSNQKALVHIEKMSITKYSGSEEMEEVRYPLYRFVWKPDVDHIPNDAAFAAAMDHMCSNTDLGLLPDSSRKIMMAMDLAVHKDPNADILFLCSDVSLMALALSEVLKGDTVHRRFNSFHLGRINSDGQLEVAELQRYALPFGIESVSSFVAASSTQRFGLVVLGERIPHLDRLAVYNNTFTRLIDASGEWLPREKFVVTHTLPSSSSSAIRILRPASMETRPPSHQFNKVLLISRTPAHEDDDRLRDCLSADLCLPVVRCELTELGNVIISDTTLIVSTVELDRDVLARATPAEYAAIQHILAKPVKMVWVSGSGVHEGGDPTRAVFHGLARAIMIEQPATEIFSLELDPRVSPIDISHYVRRVITRPDGCPPDYEYLQSNAGLLVSRGVPDERMNDHFRSKDQGIAVLESLGSVGPVSLSMEKPGQLQSFQFVKAPRQTLGPQDVLVQVSWIGLNAKDVYALAGRVETPGATCSTEFTGKVLAIGPAVRDLAVDDHVAVMYPGHFSTHEVVPAHNCVKLRPQEDLRSFASVLVVFATALYALEHRAHLQPGESVLIHSATGGAGIAAIQIAKMMGAEIFATVGTEEKKQYLVDHFGIQPDHILNSRHSGFAAQIRSLTNDRGVDVVLNSLVGELLLESWDCLAEFGRFVEIGKKDITDYGRLPMNQFNRGTTFTAFDLSSLATSQSPAMQRFFHQLISRVIALARNGGIQPVPLKTFTAAELGHAFRHFNSPARMGKIVISFEDPNLMIPVVPERFATQLHPDKTYLMVGCLGGLGRSVSQWMVRRGAKNFIFLGRSGTKKPAARRLVEDLEQQGAHCIVIQGDVTNAADVERAVSAATLPLGGVIHAAMGLHEAIFSEMTHEYWREGTAAKIEGAWNLHNALSHSDRERQLDFFIMTSSINGKIGTATESNYCAANNFLDVFARYRRTLGRTALSIGLGAIAEVGYLHEHSHIEELLLRKGIRFLTEGDVLQIFDLALSDSPTSAHPSDAVTQSLLLSGVEVTTLQRYHQQGYKTFWHSLTDVRFSVLINALRRSSSGSTAAGAGGGGNTHESALRSALAAKDKARLLAAIQETVTQKLSYMVLIPVDKINVKTSLADFAMDSMLASELRQHIFSAAKVDISFLTIMSPQTSVSTLCATIASALLPDLKREQRPEVYRNGKKRRLV</sequence>
<dbReference type="InterPro" id="IPR018201">
    <property type="entry name" value="Ketoacyl_synth_AS"/>
</dbReference>
<dbReference type="SUPFAM" id="SSF53901">
    <property type="entry name" value="Thiolase-like"/>
    <property type="match status" value="1"/>
</dbReference>
<organism evidence="11 12">
    <name type="scientific">Aspergillus ellipticus CBS 707.79</name>
    <dbReference type="NCBI Taxonomy" id="1448320"/>
    <lineage>
        <taxon>Eukaryota</taxon>
        <taxon>Fungi</taxon>
        <taxon>Dikarya</taxon>
        <taxon>Ascomycota</taxon>
        <taxon>Pezizomycotina</taxon>
        <taxon>Eurotiomycetes</taxon>
        <taxon>Eurotiomycetidae</taxon>
        <taxon>Eurotiales</taxon>
        <taxon>Aspergillaceae</taxon>
        <taxon>Aspergillus</taxon>
        <taxon>Aspergillus subgen. Circumdati</taxon>
    </lineage>
</organism>
<dbReference type="InterPro" id="IPR016035">
    <property type="entry name" value="Acyl_Trfase/lysoPLipase"/>
</dbReference>
<name>A0A319DGW5_9EURO</name>
<evidence type="ECO:0000256" key="2">
    <source>
        <dbReference type="ARBA" id="ARBA00022553"/>
    </source>
</evidence>
<feature type="region of interest" description="N-terminal hotdog fold" evidence="8">
    <location>
        <begin position="949"/>
        <end position="1086"/>
    </location>
</feature>
<dbReference type="GO" id="GO:0004315">
    <property type="term" value="F:3-oxoacyl-[acyl-carrier-protein] synthase activity"/>
    <property type="evidence" value="ECO:0007669"/>
    <property type="project" value="InterPro"/>
</dbReference>
<dbReference type="Pfam" id="PF00698">
    <property type="entry name" value="Acyl_transf_1"/>
    <property type="match status" value="1"/>
</dbReference>
<evidence type="ECO:0000259" key="9">
    <source>
        <dbReference type="PROSITE" id="PS52004"/>
    </source>
</evidence>
<dbReference type="PANTHER" id="PTHR43775:SF50">
    <property type="entry name" value="HIGHLY REDUCING POLYKETIDE SYNTHASE SRDA"/>
    <property type="match status" value="1"/>
</dbReference>
<dbReference type="PROSITE" id="PS52019">
    <property type="entry name" value="PKS_MFAS_DH"/>
    <property type="match status" value="1"/>
</dbReference>
<dbReference type="Pfam" id="PF02801">
    <property type="entry name" value="Ketoacyl-synt_C"/>
    <property type="match status" value="1"/>
</dbReference>
<dbReference type="InterPro" id="IPR049900">
    <property type="entry name" value="PKS_mFAS_DH"/>
</dbReference>
<keyword evidence="3" id="KW-0808">Transferase</keyword>
<reference evidence="11 12" key="1">
    <citation type="submission" date="2018-02" db="EMBL/GenBank/DDBJ databases">
        <title>The genomes of Aspergillus section Nigri reveals drivers in fungal speciation.</title>
        <authorList>
            <consortium name="DOE Joint Genome Institute"/>
            <person name="Vesth T.C."/>
            <person name="Nybo J."/>
            <person name="Theobald S."/>
            <person name="Brandl J."/>
            <person name="Frisvad J.C."/>
            <person name="Nielsen K.F."/>
            <person name="Lyhne E.K."/>
            <person name="Kogle M.E."/>
            <person name="Kuo A."/>
            <person name="Riley R."/>
            <person name="Clum A."/>
            <person name="Nolan M."/>
            <person name="Lipzen A."/>
            <person name="Salamov A."/>
            <person name="Henrissat B."/>
            <person name="Wiebenga A."/>
            <person name="De vries R.P."/>
            <person name="Grigoriev I.V."/>
            <person name="Mortensen U.H."/>
            <person name="Andersen M.R."/>
            <person name="Baker S.E."/>
        </authorList>
    </citation>
    <scope>NUCLEOTIDE SEQUENCE [LARGE SCALE GENOMIC DNA]</scope>
    <source>
        <strain evidence="11 12">CBS 707.79</strain>
    </source>
</reference>
<dbReference type="InterPro" id="IPR013154">
    <property type="entry name" value="ADH-like_N"/>
</dbReference>
<dbReference type="InterPro" id="IPR001227">
    <property type="entry name" value="Ac_transferase_dom_sf"/>
</dbReference>
<protein>
    <submittedName>
        <fullName evidence="11">Polyketide synthase</fullName>
    </submittedName>
</protein>
<dbReference type="Gene3D" id="3.40.50.720">
    <property type="entry name" value="NAD(P)-binding Rossmann-like Domain"/>
    <property type="match status" value="1"/>
</dbReference>
<keyword evidence="1" id="KW-0596">Phosphopantetheine</keyword>
<dbReference type="InterPro" id="IPR020843">
    <property type="entry name" value="ER"/>
</dbReference>
<evidence type="ECO:0000256" key="7">
    <source>
        <dbReference type="ARBA" id="ARBA00023315"/>
    </source>
</evidence>
<keyword evidence="4" id="KW-0521">NADP</keyword>
<evidence type="ECO:0000313" key="11">
    <source>
        <dbReference type="EMBL" id="PYH96569.1"/>
    </source>
</evidence>
<dbReference type="InterPro" id="IPR032821">
    <property type="entry name" value="PKS_assoc"/>
</dbReference>
<dbReference type="InterPro" id="IPR014030">
    <property type="entry name" value="Ketoacyl_synth_N"/>
</dbReference>
<evidence type="ECO:0000256" key="3">
    <source>
        <dbReference type="ARBA" id="ARBA00022679"/>
    </source>
</evidence>